<protein>
    <submittedName>
        <fullName evidence="2">Uncharacterized protein</fullName>
    </submittedName>
</protein>
<keyword evidence="1" id="KW-0732">Signal</keyword>
<name>A0ABT1R9R0_9HYPH</name>
<keyword evidence="3" id="KW-1185">Reference proteome</keyword>
<dbReference type="RefSeq" id="WP_256118555.1">
    <property type="nucleotide sequence ID" value="NZ_WHSB02000006.1"/>
</dbReference>
<organism evidence="2 3">
    <name type="scientific">Shinella lacus</name>
    <dbReference type="NCBI Taxonomy" id="2654216"/>
    <lineage>
        <taxon>Bacteria</taxon>
        <taxon>Pseudomonadati</taxon>
        <taxon>Pseudomonadota</taxon>
        <taxon>Alphaproteobacteria</taxon>
        <taxon>Hyphomicrobiales</taxon>
        <taxon>Rhizobiaceae</taxon>
        <taxon>Shinella</taxon>
    </lineage>
</organism>
<proteinExistence type="predicted"/>
<comment type="caution">
    <text evidence="2">The sequence shown here is derived from an EMBL/GenBank/DDBJ whole genome shotgun (WGS) entry which is preliminary data.</text>
</comment>
<gene>
    <name evidence="2" type="ORF">GB927_017885</name>
</gene>
<reference evidence="2" key="1">
    <citation type="submission" date="2021-07" db="EMBL/GenBank/DDBJ databases">
        <title>Shinella sp. nov., a novel member of the genus Shinella from water.</title>
        <authorList>
            <person name="Deng Y."/>
        </authorList>
    </citation>
    <scope>NUCLEOTIDE SEQUENCE</scope>
    <source>
        <strain evidence="2">CPCC 100929</strain>
    </source>
</reference>
<feature type="chain" id="PRO_5047096949" evidence="1">
    <location>
        <begin position="20"/>
        <end position="158"/>
    </location>
</feature>
<evidence type="ECO:0000313" key="2">
    <source>
        <dbReference type="EMBL" id="MCQ4631926.1"/>
    </source>
</evidence>
<dbReference type="EMBL" id="WHSB02000006">
    <property type="protein sequence ID" value="MCQ4631926.1"/>
    <property type="molecule type" value="Genomic_DNA"/>
</dbReference>
<evidence type="ECO:0000256" key="1">
    <source>
        <dbReference type="SAM" id="SignalP"/>
    </source>
</evidence>
<dbReference type="NCBIfam" id="NF041110">
    <property type="entry name" value="HPE1_fam_CxxC"/>
    <property type="match status" value="1"/>
</dbReference>
<dbReference type="InterPro" id="IPR049748">
    <property type="entry name" value="HPE1-like_N_CxxC"/>
</dbReference>
<evidence type="ECO:0000313" key="3">
    <source>
        <dbReference type="Proteomes" id="UP000996601"/>
    </source>
</evidence>
<sequence>MRTLLPTLALMLLAAPAFAGSIEPLASATADGTSVATIRCEDCPALKPKAKSATYHVDAIEPGTQKVEIREQNGERKMFRTEAWMGGSPVLFVSKAPAETVQAADAETPLDEKATATETVDAGAKTGALDGTAARDAATAAMATSREFDPAGFELRLN</sequence>
<feature type="signal peptide" evidence="1">
    <location>
        <begin position="1"/>
        <end position="19"/>
    </location>
</feature>
<dbReference type="Proteomes" id="UP000996601">
    <property type="component" value="Unassembled WGS sequence"/>
</dbReference>
<accession>A0ABT1R9R0</accession>